<dbReference type="InterPro" id="IPR042121">
    <property type="entry name" value="MutL_C_regsub"/>
</dbReference>
<evidence type="ECO:0000313" key="3">
    <source>
        <dbReference type="RefSeq" id="XP_014469102.1"/>
    </source>
</evidence>
<dbReference type="GeneID" id="106741507"/>
<feature type="domain" description="MutL C-terminal dimerisation" evidence="1">
    <location>
        <begin position="5"/>
        <end position="145"/>
    </location>
</feature>
<dbReference type="SMART" id="SM00853">
    <property type="entry name" value="MutL_C"/>
    <property type="match status" value="1"/>
</dbReference>
<dbReference type="InterPro" id="IPR014790">
    <property type="entry name" value="MutL_C"/>
</dbReference>
<dbReference type="KEGG" id="dqu:106741507"/>
<name>A0A6P3WTE9_DINQU</name>
<evidence type="ECO:0000313" key="2">
    <source>
        <dbReference type="Proteomes" id="UP000515204"/>
    </source>
</evidence>
<dbReference type="SUPFAM" id="SSF118116">
    <property type="entry name" value="DNA mismatch repair protein MutL"/>
    <property type="match status" value="1"/>
</dbReference>
<sequence length="157" mass="18355">MMYDQMKILLMIDQHAVHERIRYENLLRRYKAQNEGGLLSVNLRNPLAVEFPTQMCNLLLCHKMLLRKYGISLGSLRKNTLLIRAIPQCLVTRNDYCKSEKILPRIYSLLNDILANRNAANHTSILPLTIRNAIASEACHGNHQWQTHKYYFLKVYT</sequence>
<dbReference type="InterPro" id="IPR037198">
    <property type="entry name" value="MutL_C_sf"/>
</dbReference>
<protein>
    <submittedName>
        <fullName evidence="3">DNA mismatch repair protein MutL-like</fullName>
    </submittedName>
</protein>
<dbReference type="GO" id="GO:0005524">
    <property type="term" value="F:ATP binding"/>
    <property type="evidence" value="ECO:0007669"/>
    <property type="project" value="InterPro"/>
</dbReference>
<organism evidence="2 3">
    <name type="scientific">Dinoponera quadriceps</name>
    <name type="common">South American ant</name>
    <dbReference type="NCBI Taxonomy" id="609295"/>
    <lineage>
        <taxon>Eukaryota</taxon>
        <taxon>Metazoa</taxon>
        <taxon>Ecdysozoa</taxon>
        <taxon>Arthropoda</taxon>
        <taxon>Hexapoda</taxon>
        <taxon>Insecta</taxon>
        <taxon>Pterygota</taxon>
        <taxon>Neoptera</taxon>
        <taxon>Endopterygota</taxon>
        <taxon>Hymenoptera</taxon>
        <taxon>Apocrita</taxon>
        <taxon>Aculeata</taxon>
        <taxon>Formicoidea</taxon>
        <taxon>Formicidae</taxon>
        <taxon>Ponerinae</taxon>
        <taxon>Ponerini</taxon>
        <taxon>Dinoponera</taxon>
    </lineage>
</organism>
<proteinExistence type="predicted"/>
<dbReference type="InterPro" id="IPR042120">
    <property type="entry name" value="MutL_C_dimsub"/>
</dbReference>
<evidence type="ECO:0000259" key="1">
    <source>
        <dbReference type="SMART" id="SM00853"/>
    </source>
</evidence>
<accession>A0A6P3WTE9</accession>
<keyword evidence="2" id="KW-1185">Reference proteome</keyword>
<dbReference type="GO" id="GO:0006298">
    <property type="term" value="P:mismatch repair"/>
    <property type="evidence" value="ECO:0007669"/>
    <property type="project" value="InterPro"/>
</dbReference>
<dbReference type="RefSeq" id="XP_014469102.1">
    <property type="nucleotide sequence ID" value="XM_014613616.1"/>
</dbReference>
<gene>
    <name evidence="3" type="primary">LOC106741507</name>
</gene>
<dbReference type="Pfam" id="PF08676">
    <property type="entry name" value="MutL_C"/>
    <property type="match status" value="1"/>
</dbReference>
<dbReference type="Gene3D" id="3.30.1370.100">
    <property type="entry name" value="MutL, C-terminal domain, regulatory subdomain"/>
    <property type="match status" value="1"/>
</dbReference>
<dbReference type="OrthoDB" id="429932at2759"/>
<reference evidence="3" key="1">
    <citation type="submission" date="2025-08" db="UniProtKB">
        <authorList>
            <consortium name="RefSeq"/>
        </authorList>
    </citation>
    <scope>IDENTIFICATION</scope>
</reference>
<dbReference type="AlphaFoldDB" id="A0A6P3WTE9"/>
<dbReference type="Proteomes" id="UP000515204">
    <property type="component" value="Unplaced"/>
</dbReference>
<dbReference type="Gene3D" id="3.30.1540.20">
    <property type="entry name" value="MutL, C-terminal domain, dimerisation subdomain"/>
    <property type="match status" value="1"/>
</dbReference>